<accession>A0A845M2W8</accession>
<keyword evidence="2" id="KW-1185">Reference proteome</keyword>
<sequence>MTQRKFYIVFSTSTLAESPEEAAQIGLEQVKNGEPYVEVFEGEDGDAVLEYNMATGIFAANRGPGAGVTLTVMLHGFIRLDDDGNPDPSGLAIEHEDYDSDDCHGWNVWVRRDWETPNVHGETFDSWDEFEGDFQTLKAAELYAEALAANLGAEIDMY</sequence>
<dbReference type="Proteomes" id="UP000467322">
    <property type="component" value="Unassembled WGS sequence"/>
</dbReference>
<reference evidence="1 2" key="1">
    <citation type="submission" date="2019-12" db="EMBL/GenBank/DDBJ databases">
        <title>Maritimibacter sp. nov. sp. isolated from sea sand.</title>
        <authorList>
            <person name="Kim J."/>
            <person name="Jeong S.E."/>
            <person name="Jung H.S."/>
            <person name="Jeon C.O."/>
        </authorList>
    </citation>
    <scope>NUCLEOTIDE SEQUENCE [LARGE SCALE GENOMIC DNA]</scope>
    <source>
        <strain evidence="1 2">DP07</strain>
    </source>
</reference>
<evidence type="ECO:0000313" key="2">
    <source>
        <dbReference type="Proteomes" id="UP000467322"/>
    </source>
</evidence>
<evidence type="ECO:0000313" key="1">
    <source>
        <dbReference type="EMBL" id="MZR12688.1"/>
    </source>
</evidence>
<comment type="caution">
    <text evidence="1">The sequence shown here is derived from an EMBL/GenBank/DDBJ whole genome shotgun (WGS) entry which is preliminary data.</text>
</comment>
<protein>
    <submittedName>
        <fullName evidence="1">Uncharacterized protein</fullName>
    </submittedName>
</protein>
<gene>
    <name evidence="1" type="ORF">GQE99_06595</name>
</gene>
<name>A0A845M2W8_9RHOB</name>
<organism evidence="1 2">
    <name type="scientific">Maritimibacter harenae</name>
    <dbReference type="NCBI Taxonomy" id="2606218"/>
    <lineage>
        <taxon>Bacteria</taxon>
        <taxon>Pseudomonadati</taxon>
        <taxon>Pseudomonadota</taxon>
        <taxon>Alphaproteobacteria</taxon>
        <taxon>Rhodobacterales</taxon>
        <taxon>Roseobacteraceae</taxon>
        <taxon>Maritimibacter</taxon>
    </lineage>
</organism>
<proteinExistence type="predicted"/>
<dbReference type="RefSeq" id="WP_161350791.1">
    <property type="nucleotide sequence ID" value="NZ_WTUX01000010.1"/>
</dbReference>
<dbReference type="AlphaFoldDB" id="A0A845M2W8"/>
<dbReference type="EMBL" id="WTUX01000010">
    <property type="protein sequence ID" value="MZR12688.1"/>
    <property type="molecule type" value="Genomic_DNA"/>
</dbReference>